<sequence>MIIYQILQCYETTSGQCITLTKSSLVFSSNMLREIWQDIVRVLHIDKMDAPDKFLGLPLEIPRTKRETFSSIVDRIATKTAGWKEQLLSKGGKEVLIKAVAVAIPVYVMSSFKLPAFFWKSITSLISNF</sequence>
<gene>
    <name evidence="1" type="ORF">P3X46_019854</name>
</gene>
<comment type="caution">
    <text evidence="1">The sequence shown here is derived from an EMBL/GenBank/DDBJ whole genome shotgun (WGS) entry which is preliminary data.</text>
</comment>
<reference evidence="1" key="1">
    <citation type="journal article" date="2023" name="Plant Biotechnol. J.">
        <title>Chromosome-level wild Hevea brasiliensis genome provides new tools for genomic-assisted breeding and valuable loci to elevate rubber yield.</title>
        <authorList>
            <person name="Cheng H."/>
            <person name="Song X."/>
            <person name="Hu Y."/>
            <person name="Wu T."/>
            <person name="Yang Q."/>
            <person name="An Z."/>
            <person name="Feng S."/>
            <person name="Deng Z."/>
            <person name="Wu W."/>
            <person name="Zeng X."/>
            <person name="Tu M."/>
            <person name="Wang X."/>
            <person name="Huang H."/>
        </authorList>
    </citation>
    <scope>NUCLEOTIDE SEQUENCE</scope>
    <source>
        <strain evidence="1">MT/VB/25A 57/8</strain>
    </source>
</reference>
<dbReference type="EMBL" id="JARPOI010000011">
    <property type="protein sequence ID" value="KAJ9168311.1"/>
    <property type="molecule type" value="Genomic_DNA"/>
</dbReference>
<accession>A0ABQ9LK07</accession>
<dbReference type="Proteomes" id="UP001174677">
    <property type="component" value="Chromosome 11"/>
</dbReference>
<proteinExistence type="predicted"/>
<dbReference type="PANTHER" id="PTHR33116:SF86">
    <property type="entry name" value="REVERSE TRANSCRIPTASE DOMAIN-CONTAINING PROTEIN"/>
    <property type="match status" value="1"/>
</dbReference>
<evidence type="ECO:0000313" key="2">
    <source>
        <dbReference type="Proteomes" id="UP001174677"/>
    </source>
</evidence>
<protein>
    <submittedName>
        <fullName evidence="1">Uncharacterized protein</fullName>
    </submittedName>
</protein>
<evidence type="ECO:0000313" key="1">
    <source>
        <dbReference type="EMBL" id="KAJ9168311.1"/>
    </source>
</evidence>
<name>A0ABQ9LK07_HEVBR</name>
<organism evidence="1 2">
    <name type="scientific">Hevea brasiliensis</name>
    <name type="common">Para rubber tree</name>
    <name type="synonym">Siphonia brasiliensis</name>
    <dbReference type="NCBI Taxonomy" id="3981"/>
    <lineage>
        <taxon>Eukaryota</taxon>
        <taxon>Viridiplantae</taxon>
        <taxon>Streptophyta</taxon>
        <taxon>Embryophyta</taxon>
        <taxon>Tracheophyta</taxon>
        <taxon>Spermatophyta</taxon>
        <taxon>Magnoliopsida</taxon>
        <taxon>eudicotyledons</taxon>
        <taxon>Gunneridae</taxon>
        <taxon>Pentapetalae</taxon>
        <taxon>rosids</taxon>
        <taxon>fabids</taxon>
        <taxon>Malpighiales</taxon>
        <taxon>Euphorbiaceae</taxon>
        <taxon>Crotonoideae</taxon>
        <taxon>Micrandreae</taxon>
        <taxon>Hevea</taxon>
    </lineage>
</organism>
<dbReference type="PANTHER" id="PTHR33116">
    <property type="entry name" value="REVERSE TRANSCRIPTASE ZINC-BINDING DOMAIN-CONTAINING PROTEIN-RELATED-RELATED"/>
    <property type="match status" value="1"/>
</dbReference>
<keyword evidence="2" id="KW-1185">Reference proteome</keyword>